<dbReference type="EMBL" id="VIKR01000003">
    <property type="protein sequence ID" value="TQV73647.1"/>
    <property type="molecule type" value="Genomic_DNA"/>
</dbReference>
<dbReference type="PANTHER" id="PTHR42972">
    <property type="entry name" value="TOL-PAL SYSTEM PROTEIN TOLB"/>
    <property type="match status" value="1"/>
</dbReference>
<dbReference type="PANTHER" id="PTHR42972:SF8">
    <property type="entry name" value="POLYHYDROXYBUTYRATE DEPOLYMERASE"/>
    <property type="match status" value="1"/>
</dbReference>
<sequence length="327" mass="36084">MFYWLRFILIVFLLSNCSKSTDQFPSLNLDRSSVTVSGISSGGYMAHQYHLAYGSQVSGAALFASGPFGCAQGDLNIALADCVDSQQPPFVDDLFAHLNRLVEAEQIDALDNLSEDKVWIFHGQADQRVSRQVTETQAALYRKLQVQVATEFTVNAGHGIPTTDYGVPCNNSESPHINHCQYDGAGEALQVLYGELAAKTKATGKIIPFSQAKFLTNQSNTLAETGYAYVPSICLSGEQCRIHISFHGCSQNEESVGREYIEHSGFNSWAESNRLVIIYPQTKSSFVPLNPKACWDWWGYTGPDYQTKNGQQITHIHAIIKGLGHSF</sequence>
<dbReference type="InterPro" id="IPR029058">
    <property type="entry name" value="AB_hydrolase_fold"/>
</dbReference>
<feature type="signal peptide" evidence="1">
    <location>
        <begin position="1"/>
        <end position="20"/>
    </location>
</feature>
<dbReference type="OrthoDB" id="505233at2"/>
<dbReference type="Proteomes" id="UP000317839">
    <property type="component" value="Unassembled WGS sequence"/>
</dbReference>
<gene>
    <name evidence="2" type="ORF">FLL45_12295</name>
</gene>
<dbReference type="Gene3D" id="3.40.50.1820">
    <property type="entry name" value="alpha/beta hydrolase"/>
    <property type="match status" value="2"/>
</dbReference>
<evidence type="ECO:0000256" key="1">
    <source>
        <dbReference type="SAM" id="SignalP"/>
    </source>
</evidence>
<name>A0A545T8U5_9GAMM</name>
<keyword evidence="3" id="KW-1185">Reference proteome</keyword>
<dbReference type="AlphaFoldDB" id="A0A545T8U5"/>
<reference evidence="2 3" key="1">
    <citation type="submission" date="2019-06" db="EMBL/GenBank/DDBJ databases">
        <title>Draft genome of Aliikangiella marina GYP-15.</title>
        <authorList>
            <person name="Wang G."/>
        </authorList>
    </citation>
    <scope>NUCLEOTIDE SEQUENCE [LARGE SCALE GENOMIC DNA]</scope>
    <source>
        <strain evidence="2 3">GYP-15</strain>
    </source>
</reference>
<dbReference type="RefSeq" id="WP_142942355.1">
    <property type="nucleotide sequence ID" value="NZ_VIKR01000003.1"/>
</dbReference>
<comment type="caution">
    <text evidence="2">The sequence shown here is derived from an EMBL/GenBank/DDBJ whole genome shotgun (WGS) entry which is preliminary data.</text>
</comment>
<protein>
    <submittedName>
        <fullName evidence="2">Polyhydroxybutyrate depolymerase</fullName>
    </submittedName>
</protein>
<dbReference type="SUPFAM" id="SSF53474">
    <property type="entry name" value="alpha/beta-Hydrolases"/>
    <property type="match status" value="1"/>
</dbReference>
<evidence type="ECO:0000313" key="3">
    <source>
        <dbReference type="Proteomes" id="UP000317839"/>
    </source>
</evidence>
<keyword evidence="1" id="KW-0732">Signal</keyword>
<feature type="chain" id="PRO_5021911406" evidence="1">
    <location>
        <begin position="21"/>
        <end position="327"/>
    </location>
</feature>
<accession>A0A545T8U5</accession>
<proteinExistence type="predicted"/>
<organism evidence="2 3">
    <name type="scientific">Aliikangiella marina</name>
    <dbReference type="NCBI Taxonomy" id="1712262"/>
    <lineage>
        <taxon>Bacteria</taxon>
        <taxon>Pseudomonadati</taxon>
        <taxon>Pseudomonadota</taxon>
        <taxon>Gammaproteobacteria</taxon>
        <taxon>Oceanospirillales</taxon>
        <taxon>Pleioneaceae</taxon>
        <taxon>Aliikangiella</taxon>
    </lineage>
</organism>
<evidence type="ECO:0000313" key="2">
    <source>
        <dbReference type="EMBL" id="TQV73647.1"/>
    </source>
</evidence>